<dbReference type="OrthoDB" id="9805698at2"/>
<dbReference type="InterPro" id="IPR002646">
    <property type="entry name" value="PolA_pol_head_dom"/>
</dbReference>
<evidence type="ECO:0000256" key="4">
    <source>
        <dbReference type="ARBA" id="ARBA00022695"/>
    </source>
</evidence>
<comment type="caution">
    <text evidence="13">The sequence shown here is derived from an EMBL/GenBank/DDBJ whole genome shotgun (WGS) entry which is preliminary data.</text>
</comment>
<evidence type="ECO:0000256" key="3">
    <source>
        <dbReference type="ARBA" id="ARBA00022694"/>
    </source>
</evidence>
<dbReference type="Gene3D" id="1.10.3090.10">
    <property type="entry name" value="cca-adding enzyme, domain 2"/>
    <property type="match status" value="1"/>
</dbReference>
<evidence type="ECO:0000256" key="9">
    <source>
        <dbReference type="RuleBase" id="RU003953"/>
    </source>
</evidence>
<evidence type="ECO:0000256" key="5">
    <source>
        <dbReference type="ARBA" id="ARBA00022723"/>
    </source>
</evidence>
<evidence type="ECO:0000313" key="14">
    <source>
        <dbReference type="Proteomes" id="UP000271031"/>
    </source>
</evidence>
<evidence type="ECO:0000256" key="8">
    <source>
        <dbReference type="ARBA" id="ARBA00022884"/>
    </source>
</evidence>
<evidence type="ECO:0000256" key="6">
    <source>
        <dbReference type="ARBA" id="ARBA00022741"/>
    </source>
</evidence>
<comment type="cofactor">
    <cofactor evidence="1">
        <name>Mg(2+)</name>
        <dbReference type="ChEBI" id="CHEBI:18420"/>
    </cofactor>
</comment>
<keyword evidence="7" id="KW-0460">Magnesium</keyword>
<protein>
    <submittedName>
        <fullName evidence="13">CCA tRNA nucleotidyltransferase</fullName>
        <ecNumber evidence="13">2.7.7.72</ecNumber>
    </submittedName>
</protein>
<dbReference type="Pfam" id="PF01743">
    <property type="entry name" value="PolyA_pol"/>
    <property type="match status" value="1"/>
</dbReference>
<dbReference type="InterPro" id="IPR050264">
    <property type="entry name" value="Bact_CCA-adding_enz_type3_sf"/>
</dbReference>
<dbReference type="InterPro" id="IPR043519">
    <property type="entry name" value="NT_sf"/>
</dbReference>
<keyword evidence="5" id="KW-0479">Metal-binding</keyword>
<dbReference type="GO" id="GO:0000049">
    <property type="term" value="F:tRNA binding"/>
    <property type="evidence" value="ECO:0007669"/>
    <property type="project" value="TreeGrafter"/>
</dbReference>
<dbReference type="Gene3D" id="3.30.460.10">
    <property type="entry name" value="Beta Polymerase, domain 2"/>
    <property type="match status" value="1"/>
</dbReference>
<dbReference type="Proteomes" id="UP000271031">
    <property type="component" value="Unassembled WGS sequence"/>
</dbReference>
<evidence type="ECO:0000313" key="13">
    <source>
        <dbReference type="EMBL" id="RNB81702.1"/>
    </source>
</evidence>
<dbReference type="InterPro" id="IPR032828">
    <property type="entry name" value="PolyA_RNA-bd"/>
</dbReference>
<keyword evidence="14" id="KW-1185">Reference proteome</keyword>
<dbReference type="CDD" id="cd05398">
    <property type="entry name" value="NT_ClassII-CCAase"/>
    <property type="match status" value="1"/>
</dbReference>
<organism evidence="13 14">
    <name type="scientific">Brevibacillus fluminis</name>
    <dbReference type="NCBI Taxonomy" id="511487"/>
    <lineage>
        <taxon>Bacteria</taxon>
        <taxon>Bacillati</taxon>
        <taxon>Bacillota</taxon>
        <taxon>Bacilli</taxon>
        <taxon>Bacillales</taxon>
        <taxon>Paenibacillaceae</taxon>
        <taxon>Brevibacillus</taxon>
    </lineage>
</organism>
<dbReference type="AlphaFoldDB" id="A0A3M8D0Z1"/>
<evidence type="ECO:0000256" key="1">
    <source>
        <dbReference type="ARBA" id="ARBA00001946"/>
    </source>
</evidence>
<dbReference type="InterPro" id="IPR032810">
    <property type="entry name" value="CCA-adding_enz_C"/>
</dbReference>
<evidence type="ECO:0000256" key="2">
    <source>
        <dbReference type="ARBA" id="ARBA00022679"/>
    </source>
</evidence>
<keyword evidence="2 9" id="KW-0808">Transferase</keyword>
<dbReference type="EMBL" id="RHHQ01000022">
    <property type="protein sequence ID" value="RNB81702.1"/>
    <property type="molecule type" value="Genomic_DNA"/>
</dbReference>
<keyword evidence="8 9" id="KW-0694">RNA-binding</keyword>
<dbReference type="Gene3D" id="1.10.246.80">
    <property type="match status" value="1"/>
</dbReference>
<name>A0A3M8D0Z1_9BACL</name>
<evidence type="ECO:0000259" key="10">
    <source>
        <dbReference type="Pfam" id="PF01743"/>
    </source>
</evidence>
<sequence>MLKEQALYVLAQLEENGYEAFFVGGCVRDWLLKRPVHDIDICTNAQPCDIMRIFPDHIPTGLQHGTVSVKHDGAIFEVTTYRAEAAYSDHRRPDEVRFVSDLREDLARRDFTINAMAMDRHGRLSDPFSGQTDLLSGLVRTVGSAQERFTEDALRLLRAARFAAQLQFDLDSKTEQALADCADLLRHIAPERVRVELCKLIGSDYPWHGVAIINRAELLRVYPELDQLFKLAAPYMHRVRKLTSLAEKWALLLYASGATNEAALSLVALLRMSNRERDKIALLLHIVTEMRPSWDESESIGWEHALLRYGPETCVEANHLLQAIWWEQDEATDSHSQSVIDTYERLPVKSLKELAVTGKDLLTATDKTAGPWIAHTLQHLLEQVALYHKPNTPEWLLAEGRKEVERYEHQTGNTERVSGTS</sequence>
<accession>A0A3M8D0Z1</accession>
<evidence type="ECO:0000259" key="12">
    <source>
        <dbReference type="Pfam" id="PF13735"/>
    </source>
</evidence>
<keyword evidence="4 13" id="KW-0548">Nucleotidyltransferase</keyword>
<dbReference type="Pfam" id="PF12627">
    <property type="entry name" value="PolyA_pol_RNAbd"/>
    <property type="match status" value="1"/>
</dbReference>
<dbReference type="Pfam" id="PF13735">
    <property type="entry name" value="tRNA_NucTran2_2"/>
    <property type="match status" value="1"/>
</dbReference>
<keyword evidence="6" id="KW-0547">Nucleotide-binding</keyword>
<proteinExistence type="inferred from homology"/>
<evidence type="ECO:0000259" key="11">
    <source>
        <dbReference type="Pfam" id="PF12627"/>
    </source>
</evidence>
<reference evidence="13 14" key="1">
    <citation type="submission" date="2018-10" db="EMBL/GenBank/DDBJ databases">
        <title>Phylogenomics of Brevibacillus.</title>
        <authorList>
            <person name="Dunlap C."/>
        </authorList>
    </citation>
    <scope>NUCLEOTIDE SEQUENCE [LARGE SCALE GENOMIC DNA]</scope>
    <source>
        <strain evidence="13 14">JCM 15716</strain>
    </source>
</reference>
<dbReference type="GO" id="GO:0046872">
    <property type="term" value="F:metal ion binding"/>
    <property type="evidence" value="ECO:0007669"/>
    <property type="project" value="UniProtKB-KW"/>
</dbReference>
<dbReference type="EC" id="2.7.7.72" evidence="13"/>
<evidence type="ECO:0000256" key="7">
    <source>
        <dbReference type="ARBA" id="ARBA00022842"/>
    </source>
</evidence>
<comment type="similarity">
    <text evidence="9">Belongs to the tRNA nucleotidyltransferase/poly(A) polymerase family.</text>
</comment>
<feature type="domain" description="tRNA nucleotidyltransferase/poly(A) polymerase RNA and SrmB- binding" evidence="11">
    <location>
        <begin position="168"/>
        <end position="227"/>
    </location>
</feature>
<dbReference type="NCBIfam" id="NF009814">
    <property type="entry name" value="PRK13299.1"/>
    <property type="match status" value="1"/>
</dbReference>
<dbReference type="PANTHER" id="PTHR46173">
    <property type="entry name" value="CCA TRNA NUCLEOTIDYLTRANSFERASE 1, MITOCHONDRIAL"/>
    <property type="match status" value="1"/>
</dbReference>
<dbReference type="SUPFAM" id="SSF81891">
    <property type="entry name" value="Poly A polymerase C-terminal region-like"/>
    <property type="match status" value="1"/>
</dbReference>
<feature type="domain" description="Poly A polymerase head" evidence="10">
    <location>
        <begin position="20"/>
        <end position="140"/>
    </location>
</feature>
<dbReference type="PANTHER" id="PTHR46173:SF1">
    <property type="entry name" value="CCA TRNA NUCLEOTIDYLTRANSFERASE 1, MITOCHONDRIAL"/>
    <property type="match status" value="1"/>
</dbReference>
<feature type="domain" description="CCA-adding enzyme C-terminal" evidence="12">
    <location>
        <begin position="241"/>
        <end position="398"/>
    </location>
</feature>
<gene>
    <name evidence="13" type="ORF">EDM56_25450</name>
</gene>
<dbReference type="GO" id="GO:0008033">
    <property type="term" value="P:tRNA processing"/>
    <property type="evidence" value="ECO:0007669"/>
    <property type="project" value="UniProtKB-KW"/>
</dbReference>
<dbReference type="GO" id="GO:0000166">
    <property type="term" value="F:nucleotide binding"/>
    <property type="evidence" value="ECO:0007669"/>
    <property type="project" value="UniProtKB-KW"/>
</dbReference>
<dbReference type="GO" id="GO:0004810">
    <property type="term" value="F:CCA tRNA nucleotidyltransferase activity"/>
    <property type="evidence" value="ECO:0007669"/>
    <property type="project" value="UniProtKB-EC"/>
</dbReference>
<dbReference type="SUPFAM" id="SSF81301">
    <property type="entry name" value="Nucleotidyltransferase"/>
    <property type="match status" value="1"/>
</dbReference>
<keyword evidence="3" id="KW-0819">tRNA processing</keyword>